<keyword evidence="2" id="KW-0560">Oxidoreductase</keyword>
<dbReference type="InterPro" id="IPR027443">
    <property type="entry name" value="IPNS-like_sf"/>
</dbReference>
<evidence type="ECO:0000313" key="5">
    <source>
        <dbReference type="Proteomes" id="UP000033483"/>
    </source>
</evidence>
<dbReference type="Pfam" id="PF14226">
    <property type="entry name" value="DIOX_N"/>
    <property type="match status" value="1"/>
</dbReference>
<feature type="domain" description="Fe2OG dioxygenase" evidence="3">
    <location>
        <begin position="213"/>
        <end position="340"/>
    </location>
</feature>
<gene>
    <name evidence="4" type="ORF">TD95_000728</name>
</gene>
<keyword evidence="2" id="KW-0408">Iron</keyword>
<dbReference type="InterPro" id="IPR044861">
    <property type="entry name" value="IPNS-like_FE2OG_OXY"/>
</dbReference>
<proteinExistence type="inferred from homology"/>
<dbReference type="Gene3D" id="2.60.120.330">
    <property type="entry name" value="B-lactam Antibiotic, Isopenicillin N Synthase, Chain"/>
    <property type="match status" value="1"/>
</dbReference>
<dbReference type="PANTHER" id="PTHR47990">
    <property type="entry name" value="2-OXOGLUTARATE (2OG) AND FE(II)-DEPENDENT OXYGENASE SUPERFAMILY PROTEIN-RELATED"/>
    <property type="match status" value="1"/>
</dbReference>
<dbReference type="GO" id="GO:0046872">
    <property type="term" value="F:metal ion binding"/>
    <property type="evidence" value="ECO:0007669"/>
    <property type="project" value="UniProtKB-KW"/>
</dbReference>
<reference evidence="4 5" key="1">
    <citation type="submission" date="2015-03" db="EMBL/GenBank/DDBJ databases">
        <authorList>
            <person name="Radwan O."/>
            <person name="Al-Naeli F.A."/>
            <person name="Rendon G.A."/>
            <person name="Fields C."/>
        </authorList>
    </citation>
    <scope>NUCLEOTIDE SEQUENCE [LARGE SCALE GENOMIC DNA]</scope>
    <source>
        <strain evidence="4">CR-DP1</strain>
    </source>
</reference>
<dbReference type="AlphaFoldDB" id="A0A0F4ZLZ2"/>
<dbReference type="Proteomes" id="UP000033483">
    <property type="component" value="Unassembled WGS sequence"/>
</dbReference>
<accession>A0A0F4ZLZ2</accession>
<name>A0A0F4ZLZ2_9PEZI</name>
<organism evidence="4 5">
    <name type="scientific">Thielaviopsis punctulata</name>
    <dbReference type="NCBI Taxonomy" id="72032"/>
    <lineage>
        <taxon>Eukaryota</taxon>
        <taxon>Fungi</taxon>
        <taxon>Dikarya</taxon>
        <taxon>Ascomycota</taxon>
        <taxon>Pezizomycotina</taxon>
        <taxon>Sordariomycetes</taxon>
        <taxon>Hypocreomycetidae</taxon>
        <taxon>Microascales</taxon>
        <taxon>Ceratocystidaceae</taxon>
        <taxon>Thielaviopsis</taxon>
    </lineage>
</organism>
<dbReference type="OrthoDB" id="288590at2759"/>
<evidence type="ECO:0000256" key="2">
    <source>
        <dbReference type="RuleBase" id="RU003682"/>
    </source>
</evidence>
<dbReference type="PROSITE" id="PS51471">
    <property type="entry name" value="FE2OG_OXY"/>
    <property type="match status" value="1"/>
</dbReference>
<dbReference type="Pfam" id="PF03171">
    <property type="entry name" value="2OG-FeII_Oxy"/>
    <property type="match status" value="1"/>
</dbReference>
<keyword evidence="5" id="KW-1185">Reference proteome</keyword>
<comment type="caution">
    <text evidence="4">The sequence shown here is derived from an EMBL/GenBank/DDBJ whole genome shotgun (WGS) entry which is preliminary data.</text>
</comment>
<feature type="non-terminal residue" evidence="4">
    <location>
        <position position="401"/>
    </location>
</feature>
<dbReference type="InterPro" id="IPR050231">
    <property type="entry name" value="Iron_ascorbate_oxido_reductase"/>
</dbReference>
<evidence type="ECO:0000313" key="4">
    <source>
        <dbReference type="EMBL" id="KKA30863.1"/>
    </source>
</evidence>
<dbReference type="SUPFAM" id="SSF51197">
    <property type="entry name" value="Clavaminate synthase-like"/>
    <property type="match status" value="1"/>
</dbReference>
<protein>
    <recommendedName>
        <fullName evidence="3">Fe2OG dioxygenase domain-containing protein</fullName>
    </recommendedName>
</protein>
<evidence type="ECO:0000259" key="3">
    <source>
        <dbReference type="PROSITE" id="PS51471"/>
    </source>
</evidence>
<dbReference type="EMBL" id="LAEV01000214">
    <property type="protein sequence ID" value="KKA30863.1"/>
    <property type="molecule type" value="Genomic_DNA"/>
</dbReference>
<comment type="similarity">
    <text evidence="1 2">Belongs to the iron/ascorbate-dependent oxidoreductase family.</text>
</comment>
<keyword evidence="2" id="KW-0479">Metal-binding</keyword>
<dbReference type="GO" id="GO:0044283">
    <property type="term" value="P:small molecule biosynthetic process"/>
    <property type="evidence" value="ECO:0007669"/>
    <property type="project" value="UniProtKB-ARBA"/>
</dbReference>
<dbReference type="InterPro" id="IPR026992">
    <property type="entry name" value="DIOX_N"/>
</dbReference>
<dbReference type="GO" id="GO:0016491">
    <property type="term" value="F:oxidoreductase activity"/>
    <property type="evidence" value="ECO:0007669"/>
    <property type="project" value="UniProtKB-KW"/>
</dbReference>
<evidence type="ECO:0000256" key="1">
    <source>
        <dbReference type="ARBA" id="ARBA00008056"/>
    </source>
</evidence>
<dbReference type="InterPro" id="IPR005123">
    <property type="entry name" value="Oxoglu/Fe-dep_dioxygenase_dom"/>
</dbReference>
<sequence>MSSALFRHALRPLPSVRSMSTAAALASQPVYDPLPPAPHPKMPPNHAAVTGTLETFTLPSTVTGSLSDRILGQRLISAWRRDGILQVRTSAAQQAVVDAAFAASKVFFREPHATKARLVDRWSYGGYIGSGEEITDGIADYSEVYTVTKDIPESDKRFMMPCHGRQPWPNSQFANVVSRYQQQLGRAGDVVLGLVELGLNIPRGSLTGLAEDGWHHLRILRFPHCNNTNGKGKAGRGIGSHTDYGMLVIASQDEVGGLFVRPPRDDEKTQNWRTSAAGIKENESGWVFVPPEDNVFTVFPGKDLPGDMLQYMTGHYLPSTPHKVGLNTAERFAFAYFHEPHFDRVIKPLPGFNNGQQPVEGIHYGTHFTNMFKRNYPDRVTTLQLNKDGREQMLGWPQYRR</sequence>